<dbReference type="GeneID" id="66075012"/>
<keyword evidence="3" id="KW-0805">Transcription regulation</keyword>
<dbReference type="RefSeq" id="XP_043011627.1">
    <property type="nucleotide sequence ID" value="XM_043150539.1"/>
</dbReference>
<name>A0A9P7S4G5_9AGAR</name>
<organism evidence="7 8">
    <name type="scientific">Marasmius oreades</name>
    <name type="common">fairy-ring Marasmius</name>
    <dbReference type="NCBI Taxonomy" id="181124"/>
    <lineage>
        <taxon>Eukaryota</taxon>
        <taxon>Fungi</taxon>
        <taxon>Dikarya</taxon>
        <taxon>Basidiomycota</taxon>
        <taxon>Agaricomycotina</taxon>
        <taxon>Agaricomycetes</taxon>
        <taxon>Agaricomycetidae</taxon>
        <taxon>Agaricales</taxon>
        <taxon>Marasmiineae</taxon>
        <taxon>Marasmiaceae</taxon>
        <taxon>Marasmius</taxon>
    </lineage>
</organism>
<dbReference type="PANTHER" id="PTHR47338:SF29">
    <property type="entry name" value="ZN(2)-C6 FUNGAL-TYPE DOMAIN-CONTAINING PROTEIN"/>
    <property type="match status" value="1"/>
</dbReference>
<evidence type="ECO:0000256" key="3">
    <source>
        <dbReference type="ARBA" id="ARBA00023015"/>
    </source>
</evidence>
<comment type="caution">
    <text evidence="7">The sequence shown here is derived from an EMBL/GenBank/DDBJ whole genome shotgun (WGS) entry which is preliminary data.</text>
</comment>
<dbReference type="Pfam" id="PF00172">
    <property type="entry name" value="Zn_clus"/>
    <property type="match status" value="1"/>
</dbReference>
<dbReference type="PANTHER" id="PTHR47338">
    <property type="entry name" value="ZN(II)2CYS6 TRANSCRIPTION FACTOR (EUROFUNG)-RELATED"/>
    <property type="match status" value="1"/>
</dbReference>
<dbReference type="GO" id="GO:0005634">
    <property type="term" value="C:nucleus"/>
    <property type="evidence" value="ECO:0007669"/>
    <property type="project" value="UniProtKB-SubCell"/>
</dbReference>
<dbReference type="GO" id="GO:0000981">
    <property type="term" value="F:DNA-binding transcription factor activity, RNA polymerase II-specific"/>
    <property type="evidence" value="ECO:0007669"/>
    <property type="project" value="InterPro"/>
</dbReference>
<evidence type="ECO:0000256" key="5">
    <source>
        <dbReference type="ARBA" id="ARBA00023242"/>
    </source>
</evidence>
<dbReference type="KEGG" id="more:E1B28_005936"/>
<evidence type="ECO:0000256" key="1">
    <source>
        <dbReference type="ARBA" id="ARBA00004123"/>
    </source>
</evidence>
<dbReference type="OrthoDB" id="2309723at2759"/>
<dbReference type="GO" id="GO:0003677">
    <property type="term" value="F:DNA binding"/>
    <property type="evidence" value="ECO:0007669"/>
    <property type="project" value="InterPro"/>
</dbReference>
<evidence type="ECO:0000259" key="6">
    <source>
        <dbReference type="PROSITE" id="PS50048"/>
    </source>
</evidence>
<evidence type="ECO:0000313" key="8">
    <source>
        <dbReference type="Proteomes" id="UP001049176"/>
    </source>
</evidence>
<dbReference type="InterPro" id="IPR036864">
    <property type="entry name" value="Zn2-C6_fun-type_DNA-bd_sf"/>
</dbReference>
<proteinExistence type="predicted"/>
<evidence type="ECO:0000313" key="7">
    <source>
        <dbReference type="EMBL" id="KAG7095157.1"/>
    </source>
</evidence>
<keyword evidence="4" id="KW-0804">Transcription</keyword>
<dbReference type="GO" id="GO:0006351">
    <property type="term" value="P:DNA-templated transcription"/>
    <property type="evidence" value="ECO:0007669"/>
    <property type="project" value="InterPro"/>
</dbReference>
<comment type="subcellular location">
    <subcellularLocation>
        <location evidence="1">Nucleus</location>
    </subcellularLocation>
</comment>
<dbReference type="Gene3D" id="4.10.240.10">
    <property type="entry name" value="Zn(2)-C6 fungal-type DNA-binding domain"/>
    <property type="match status" value="1"/>
</dbReference>
<dbReference type="GO" id="GO:0008270">
    <property type="term" value="F:zinc ion binding"/>
    <property type="evidence" value="ECO:0007669"/>
    <property type="project" value="InterPro"/>
</dbReference>
<dbReference type="InterPro" id="IPR050815">
    <property type="entry name" value="TF_fung"/>
</dbReference>
<dbReference type="EMBL" id="CM032183">
    <property type="protein sequence ID" value="KAG7095157.1"/>
    <property type="molecule type" value="Genomic_DNA"/>
</dbReference>
<keyword evidence="8" id="KW-1185">Reference proteome</keyword>
<dbReference type="CDD" id="cd12148">
    <property type="entry name" value="fungal_TF_MHR"/>
    <property type="match status" value="1"/>
</dbReference>
<accession>A0A9P7S4G5</accession>
<dbReference type="PROSITE" id="PS50048">
    <property type="entry name" value="ZN2_CY6_FUNGAL_2"/>
    <property type="match status" value="1"/>
</dbReference>
<dbReference type="Pfam" id="PF04082">
    <property type="entry name" value="Fungal_trans"/>
    <property type="match status" value="1"/>
</dbReference>
<keyword evidence="2" id="KW-0479">Metal-binding</keyword>
<keyword evidence="5" id="KW-0539">Nucleus</keyword>
<sequence length="542" mass="60561">MHLYRGCACLNCRYLSSSPSKPTLIPTRCSDGCNSFRKRKVKCDGRRPICKACLTFSPEECQYADGALSEDQSLESEIESMENRLRRLQNPGELPMTFRDSMSLHSPYSTTSSTSSLRRGLKFRDAPPAIRRKWLHTFISHAPVFGFFLANSKLETQQPSPPLLSAAYLLGALLTRVQDTASYEQDLLATTLHETAQGLAGAHPDRLLQTIQAEVLVANYFFLYGRALEGKYHVTAAVSLVLGAGFHKIGSSQQQALPRLGLDAPLSLESVAKEIENIRALWMVLIMNHCWTSADGAASYIAYDHPESRIDAPWPVDIEYQPSQVLSLRGSDTIEKFLRGNPDDGISLLALHAKAAILFEQASFLHRQYRPNMSLKDATRFQSSFNNLDSLIRRFISKLPPIISSSRPIVLRRLMLINTLARVSLIQMHYTFSAHDMSSRSLILTTAESIVLALRNTVLDDFPSIDPIMATLWGATAKVFIEEIVASRDSSLQSGLHRQRSPHELMSAVELVISVMARFSPYSEMMADAHLVQVRQNYARAK</sequence>
<dbReference type="SUPFAM" id="SSF57701">
    <property type="entry name" value="Zn2/Cys6 DNA-binding domain"/>
    <property type="match status" value="1"/>
</dbReference>
<gene>
    <name evidence="7" type="ORF">E1B28_005936</name>
</gene>
<evidence type="ECO:0000256" key="2">
    <source>
        <dbReference type="ARBA" id="ARBA00022723"/>
    </source>
</evidence>
<protein>
    <recommendedName>
        <fullName evidence="6">Zn(2)-C6 fungal-type domain-containing protein</fullName>
    </recommendedName>
</protein>
<feature type="domain" description="Zn(2)-C6 fungal-type" evidence="6">
    <location>
        <begin position="32"/>
        <end position="63"/>
    </location>
</feature>
<reference evidence="7" key="1">
    <citation type="journal article" date="2021" name="Genome Biol. Evol.">
        <title>The assembled and annotated genome of the fairy-ring fungus Marasmius oreades.</title>
        <authorList>
            <person name="Hiltunen M."/>
            <person name="Ament-Velasquez S.L."/>
            <person name="Johannesson H."/>
        </authorList>
    </citation>
    <scope>NUCLEOTIDE SEQUENCE</scope>
    <source>
        <strain evidence="7">03SP1</strain>
    </source>
</reference>
<dbReference type="Proteomes" id="UP001049176">
    <property type="component" value="Chromosome 3"/>
</dbReference>
<dbReference type="InterPro" id="IPR007219">
    <property type="entry name" value="XnlR_reg_dom"/>
</dbReference>
<dbReference type="InterPro" id="IPR001138">
    <property type="entry name" value="Zn2Cys6_DnaBD"/>
</dbReference>
<dbReference type="CDD" id="cd00067">
    <property type="entry name" value="GAL4"/>
    <property type="match status" value="1"/>
</dbReference>
<evidence type="ECO:0000256" key="4">
    <source>
        <dbReference type="ARBA" id="ARBA00023163"/>
    </source>
</evidence>
<dbReference type="AlphaFoldDB" id="A0A9P7S4G5"/>